<evidence type="ECO:0000259" key="10">
    <source>
        <dbReference type="PROSITE" id="PS51829"/>
    </source>
</evidence>
<dbReference type="InterPro" id="IPR008979">
    <property type="entry name" value="Galactose-bd-like_sf"/>
</dbReference>
<reference evidence="12" key="3">
    <citation type="journal article" date="2014" name="Nature">
        <title>Elephant shark genome provides unique insights into gnathostome evolution.</title>
        <authorList>
            <consortium name="International Elephant Shark Genome Sequencing Consortium"/>
            <person name="Venkatesh B."/>
            <person name="Lee A.P."/>
            <person name="Ravi V."/>
            <person name="Maurya A.K."/>
            <person name="Lian M.M."/>
            <person name="Swann J.B."/>
            <person name="Ohta Y."/>
            <person name="Flajnik M.F."/>
            <person name="Sutoh Y."/>
            <person name="Kasahara M."/>
            <person name="Hoon S."/>
            <person name="Gangu V."/>
            <person name="Roy S.W."/>
            <person name="Irimia M."/>
            <person name="Korzh V."/>
            <person name="Kondrychyn I."/>
            <person name="Lim Z.W."/>
            <person name="Tay B.H."/>
            <person name="Tohari S."/>
            <person name="Kong K.W."/>
            <person name="Ho S."/>
            <person name="Lorente-Galdos B."/>
            <person name="Quilez J."/>
            <person name="Marques-Bonet T."/>
            <person name="Raney B.J."/>
            <person name="Ingham P.W."/>
            <person name="Tay A."/>
            <person name="Hillier L.W."/>
            <person name="Minx P."/>
            <person name="Boehm T."/>
            <person name="Wilson R.K."/>
            <person name="Brenner S."/>
            <person name="Warren W.C."/>
        </authorList>
    </citation>
    <scope>NUCLEOTIDE SEQUENCE [LARGE SCALE GENOMIC DNA]</scope>
</reference>
<reference evidence="12" key="1">
    <citation type="journal article" date="2006" name="Science">
        <title>Ancient noncoding elements conserved in the human genome.</title>
        <authorList>
            <person name="Venkatesh B."/>
            <person name="Kirkness E.F."/>
            <person name="Loh Y.H."/>
            <person name="Halpern A.L."/>
            <person name="Lee A.P."/>
            <person name="Johnson J."/>
            <person name="Dandona N."/>
            <person name="Viswanathan L.D."/>
            <person name="Tay A."/>
            <person name="Venter J.C."/>
            <person name="Strausberg R.L."/>
            <person name="Brenner S."/>
        </authorList>
    </citation>
    <scope>NUCLEOTIDE SEQUENCE [LARGE SCALE GENOMIC DNA]</scope>
</reference>
<evidence type="ECO:0000256" key="1">
    <source>
        <dbReference type="ARBA" id="ARBA00022670"/>
    </source>
</evidence>
<name>A0A4W3JT14_CALMI</name>
<keyword evidence="5" id="KW-0720">Serine protease</keyword>
<dbReference type="Ensembl" id="ENSCMIT00000041836.1">
    <property type="protein sequence ID" value="ENSCMIP00000041253.1"/>
    <property type="gene ID" value="ENSCMIG00000017196.1"/>
</dbReference>
<evidence type="ECO:0000256" key="7">
    <source>
        <dbReference type="ARBA" id="ARBA00023157"/>
    </source>
</evidence>
<dbReference type="Proteomes" id="UP000314986">
    <property type="component" value="Unassembled WGS sequence"/>
</dbReference>
<sequence length="311" mass="34732">MDEDWSINGAGYHVHHKYGFGMLDAGRLVKKALRWTNVGPQRQCVVDFHAGQTRSIAISTEHPLILNLTTDGCTGTENEVDSLEHVQVTVSLSSICRGDLSIFLTSPYGTVSQLLGIREADNSKEGLTNWTFTTVHSWGEDPKGTWKLTVKDDSVYTFGCRRRYSETTAGFITQFKLTLWGTYRTKFPKKEKLKHSGVLYNRYNLQESLTEFIENSQVNLELAEAFVSENIKRVNEADIPSVKTKKKASVNNSPSALSSEFGKYLLHLWSAFWNSTTSESNSAIEGERSEPASPLVDARALHEGTANTGQR</sequence>
<protein>
    <submittedName>
        <fullName evidence="11">PC3-like endoprotease variant B</fullName>
    </submittedName>
</protein>
<dbReference type="FunFam" id="2.60.120.260:FF:000006">
    <property type="entry name" value="Proprotein convertase subtilisin/kexin type 5"/>
    <property type="match status" value="1"/>
</dbReference>
<dbReference type="SUPFAM" id="SSF49785">
    <property type="entry name" value="Galactose-binding domain-like"/>
    <property type="match status" value="1"/>
</dbReference>
<dbReference type="Gene3D" id="2.60.120.260">
    <property type="entry name" value="Galactose-binding domain-like"/>
    <property type="match status" value="1"/>
</dbReference>
<dbReference type="GO" id="GO:0000139">
    <property type="term" value="C:Golgi membrane"/>
    <property type="evidence" value="ECO:0007669"/>
    <property type="project" value="TreeGrafter"/>
</dbReference>
<dbReference type="AlphaFoldDB" id="A0A4W3JT14"/>
<dbReference type="PROSITE" id="PS51829">
    <property type="entry name" value="P_HOMO_B"/>
    <property type="match status" value="1"/>
</dbReference>
<dbReference type="GeneTree" id="ENSGT00940000166515"/>
<dbReference type="InterPro" id="IPR002884">
    <property type="entry name" value="P_dom"/>
</dbReference>
<organism evidence="11 12">
    <name type="scientific">Callorhinchus milii</name>
    <name type="common">Ghost shark</name>
    <dbReference type="NCBI Taxonomy" id="7868"/>
    <lineage>
        <taxon>Eukaryota</taxon>
        <taxon>Metazoa</taxon>
        <taxon>Chordata</taxon>
        <taxon>Craniata</taxon>
        <taxon>Vertebrata</taxon>
        <taxon>Chondrichthyes</taxon>
        <taxon>Holocephali</taxon>
        <taxon>Chimaeriformes</taxon>
        <taxon>Callorhinchidae</taxon>
        <taxon>Callorhinchus</taxon>
    </lineage>
</organism>
<accession>A0A4W3JT14</accession>
<keyword evidence="2" id="KW-0165">Cleavage on pair of basic residues</keyword>
<keyword evidence="3" id="KW-0732">Signal</keyword>
<evidence type="ECO:0000256" key="8">
    <source>
        <dbReference type="ARBA" id="ARBA00023180"/>
    </source>
</evidence>
<proteinExistence type="predicted"/>
<reference evidence="12" key="2">
    <citation type="journal article" date="2007" name="PLoS Biol.">
        <title>Survey sequencing and comparative analysis of the elephant shark (Callorhinchus milii) genome.</title>
        <authorList>
            <person name="Venkatesh B."/>
            <person name="Kirkness E.F."/>
            <person name="Loh Y.H."/>
            <person name="Halpern A.L."/>
            <person name="Lee A.P."/>
            <person name="Johnson J."/>
            <person name="Dandona N."/>
            <person name="Viswanathan L.D."/>
            <person name="Tay A."/>
            <person name="Venter J.C."/>
            <person name="Strausberg R.L."/>
            <person name="Brenner S."/>
        </authorList>
    </citation>
    <scope>NUCLEOTIDE SEQUENCE [LARGE SCALE GENOMIC DNA]</scope>
</reference>
<dbReference type="PANTHER" id="PTHR42884">
    <property type="entry name" value="PROPROTEIN CONVERTASE SUBTILISIN/KEXIN-RELATED"/>
    <property type="match status" value="1"/>
</dbReference>
<reference evidence="11" key="5">
    <citation type="submission" date="2025-09" db="UniProtKB">
        <authorList>
            <consortium name="Ensembl"/>
        </authorList>
    </citation>
    <scope>IDENTIFICATION</scope>
</reference>
<evidence type="ECO:0000256" key="6">
    <source>
        <dbReference type="ARBA" id="ARBA00023145"/>
    </source>
</evidence>
<feature type="region of interest" description="Disordered" evidence="9">
    <location>
        <begin position="281"/>
        <end position="311"/>
    </location>
</feature>
<dbReference type="PANTHER" id="PTHR42884:SF23">
    <property type="entry name" value="FURIN-LIKE PROTEASE 2"/>
    <property type="match status" value="1"/>
</dbReference>
<evidence type="ECO:0000256" key="2">
    <source>
        <dbReference type="ARBA" id="ARBA00022685"/>
    </source>
</evidence>
<reference evidence="11" key="4">
    <citation type="submission" date="2025-08" db="UniProtKB">
        <authorList>
            <consortium name="Ensembl"/>
        </authorList>
    </citation>
    <scope>IDENTIFICATION</scope>
</reference>
<keyword evidence="6" id="KW-0865">Zymogen</keyword>
<evidence type="ECO:0000313" key="11">
    <source>
        <dbReference type="Ensembl" id="ENSCMIP00000041253.1"/>
    </source>
</evidence>
<dbReference type="GO" id="GO:0005802">
    <property type="term" value="C:trans-Golgi network"/>
    <property type="evidence" value="ECO:0007669"/>
    <property type="project" value="TreeGrafter"/>
</dbReference>
<evidence type="ECO:0000256" key="3">
    <source>
        <dbReference type="ARBA" id="ARBA00022729"/>
    </source>
</evidence>
<keyword evidence="4" id="KW-0378">Hydrolase</keyword>
<dbReference type="Pfam" id="PF01483">
    <property type="entry name" value="P_proprotein"/>
    <property type="match status" value="1"/>
</dbReference>
<evidence type="ECO:0000256" key="4">
    <source>
        <dbReference type="ARBA" id="ARBA00022801"/>
    </source>
</evidence>
<keyword evidence="7" id="KW-1015">Disulfide bond</keyword>
<keyword evidence="1" id="KW-0645">Protease</keyword>
<dbReference type="GO" id="GO:0004252">
    <property type="term" value="F:serine-type endopeptidase activity"/>
    <property type="evidence" value="ECO:0007669"/>
    <property type="project" value="InterPro"/>
</dbReference>
<evidence type="ECO:0000256" key="9">
    <source>
        <dbReference type="SAM" id="MobiDB-lite"/>
    </source>
</evidence>
<keyword evidence="12" id="KW-1185">Reference proteome</keyword>
<evidence type="ECO:0000256" key="5">
    <source>
        <dbReference type="ARBA" id="ARBA00022825"/>
    </source>
</evidence>
<dbReference type="GO" id="GO:0016485">
    <property type="term" value="P:protein processing"/>
    <property type="evidence" value="ECO:0007669"/>
    <property type="project" value="TreeGrafter"/>
</dbReference>
<evidence type="ECO:0000313" key="12">
    <source>
        <dbReference type="Proteomes" id="UP000314986"/>
    </source>
</evidence>
<feature type="domain" description="P/Homo B" evidence="10">
    <location>
        <begin position="38"/>
        <end position="185"/>
    </location>
</feature>
<keyword evidence="8" id="KW-0325">Glycoprotein</keyword>